<feature type="binding site" evidence="6">
    <location>
        <position position="246"/>
    </location>
    <ligand>
        <name>Zn(2+)</name>
        <dbReference type="ChEBI" id="CHEBI:29105"/>
    </ligand>
</feature>
<organism evidence="8 9">
    <name type="scientific">Elysia marginata</name>
    <dbReference type="NCBI Taxonomy" id="1093978"/>
    <lineage>
        <taxon>Eukaryota</taxon>
        <taxon>Metazoa</taxon>
        <taxon>Spiralia</taxon>
        <taxon>Lophotrochozoa</taxon>
        <taxon>Mollusca</taxon>
        <taxon>Gastropoda</taxon>
        <taxon>Heterobranchia</taxon>
        <taxon>Euthyneura</taxon>
        <taxon>Panpulmonata</taxon>
        <taxon>Sacoglossa</taxon>
        <taxon>Placobranchoidea</taxon>
        <taxon>Plakobranchidae</taxon>
        <taxon>Elysia</taxon>
    </lineage>
</organism>
<evidence type="ECO:0000256" key="1">
    <source>
        <dbReference type="ARBA" id="ARBA00022688"/>
    </source>
</evidence>
<keyword evidence="6" id="KW-0862">Zinc</keyword>
<dbReference type="Pfam" id="PF05019">
    <property type="entry name" value="Coq4"/>
    <property type="match status" value="1"/>
</dbReference>
<comment type="cofactor">
    <cofactor evidence="6">
        <name>Zn(2+)</name>
        <dbReference type="ChEBI" id="CHEBI:29105"/>
    </cofactor>
</comment>
<evidence type="ECO:0000256" key="2">
    <source>
        <dbReference type="ARBA" id="ARBA00022792"/>
    </source>
</evidence>
<dbReference type="AlphaFoldDB" id="A0AAV4EB44"/>
<dbReference type="EMBL" id="BMAT01000032">
    <property type="protein sequence ID" value="GFR58040.1"/>
    <property type="molecule type" value="Genomic_DNA"/>
</dbReference>
<gene>
    <name evidence="8" type="ORF">ElyMa_000017900</name>
</gene>
<dbReference type="PANTHER" id="PTHR12922:SF7">
    <property type="entry name" value="UBIQUINONE BIOSYNTHESIS PROTEIN COQ4 HOMOLOG, MITOCHONDRIAL"/>
    <property type="match status" value="1"/>
</dbReference>
<dbReference type="HAMAP" id="MF_03111">
    <property type="entry name" value="Coq4"/>
    <property type="match status" value="1"/>
</dbReference>
<dbReference type="GO" id="GO:0008270">
    <property type="term" value="F:zinc ion binding"/>
    <property type="evidence" value="ECO:0007669"/>
    <property type="project" value="UniProtKB-UniRule"/>
</dbReference>
<evidence type="ECO:0000256" key="7">
    <source>
        <dbReference type="SAM" id="MobiDB-lite"/>
    </source>
</evidence>
<protein>
    <recommendedName>
        <fullName evidence="6">Ubiquinone biosynthesis protein COQ4 homolog, mitochondrial</fullName>
    </recommendedName>
    <alternativeName>
        <fullName evidence="6">4-hydroxy-3-methoxy-5-polyprenylbenzoate decarboxylase</fullName>
        <ecNumber evidence="6">4.1.1.130</ecNumber>
    </alternativeName>
    <alternativeName>
        <fullName evidence="6">Coenzyme Q biosynthesis protein 4 homolog</fullName>
    </alternativeName>
</protein>
<comment type="catalytic activity">
    <reaction evidence="6">
        <text>a 4-hydroxy-3-methoxy-5-(all-trans-polyprenyl)benzoate + H(+) = a 2-methoxy-6-(all-trans-polyprenyl)phenol + CO2</text>
        <dbReference type="Rhea" id="RHEA:81179"/>
        <dbReference type="Rhea" id="RHEA-COMP:9551"/>
        <dbReference type="Rhea" id="RHEA-COMP:10931"/>
        <dbReference type="ChEBI" id="CHEBI:15378"/>
        <dbReference type="ChEBI" id="CHEBI:16526"/>
        <dbReference type="ChEBI" id="CHEBI:62731"/>
        <dbReference type="ChEBI" id="CHEBI:84443"/>
        <dbReference type="EC" id="4.1.1.130"/>
    </reaction>
</comment>
<dbReference type="InterPro" id="IPR007715">
    <property type="entry name" value="Coq4"/>
</dbReference>
<feature type="binding site" evidence="6">
    <location>
        <position position="243"/>
    </location>
    <ligand>
        <name>Zn(2+)</name>
        <dbReference type="ChEBI" id="CHEBI:29105"/>
    </ligand>
</feature>
<accession>A0AAV4EB44</accession>
<keyword evidence="8" id="KW-0830">Ubiquinone</keyword>
<evidence type="ECO:0000256" key="6">
    <source>
        <dbReference type="HAMAP-Rule" id="MF_03111"/>
    </source>
</evidence>
<name>A0AAV4EB44_9GAST</name>
<comment type="similarity">
    <text evidence="6">Belongs to the COQ4 family.</text>
</comment>
<dbReference type="GO" id="GO:0120539">
    <property type="term" value="F:4-hydroxy-3-methoxy-5-polyprenylbenzoate decarboxylase activity"/>
    <property type="evidence" value="ECO:0007669"/>
    <property type="project" value="UniProtKB-EC"/>
</dbReference>
<dbReference type="Proteomes" id="UP000762676">
    <property type="component" value="Unassembled WGS sequence"/>
</dbReference>
<comment type="subcellular location">
    <subcellularLocation>
        <location evidence="6">Mitochondrion inner membrane</location>
        <topology evidence="6">Peripheral membrane protein</topology>
        <orientation evidence="6">Matrix side</orientation>
    </subcellularLocation>
</comment>
<keyword evidence="4 6" id="KW-0472">Membrane</keyword>
<keyword evidence="2 6" id="KW-0999">Mitochondrion inner membrane</keyword>
<keyword evidence="6" id="KW-0479">Metal-binding</keyword>
<evidence type="ECO:0000313" key="8">
    <source>
        <dbReference type="EMBL" id="GFR58040.1"/>
    </source>
</evidence>
<dbReference type="InterPro" id="IPR027540">
    <property type="entry name" value="Coq4_euk"/>
</dbReference>
<dbReference type="GO" id="GO:0031314">
    <property type="term" value="C:extrinsic component of mitochondrial inner membrane"/>
    <property type="evidence" value="ECO:0007669"/>
    <property type="project" value="UniProtKB-UniRule"/>
</dbReference>
<keyword evidence="1 6" id="KW-0831">Ubiquinone biosynthesis</keyword>
<comment type="pathway">
    <text evidence="6">Cofactor biosynthesis; ubiquinone biosynthesis.</text>
</comment>
<feature type="compositionally biased region" description="Basic and acidic residues" evidence="7">
    <location>
        <begin position="24"/>
        <end position="42"/>
    </location>
</feature>
<evidence type="ECO:0000313" key="9">
    <source>
        <dbReference type="Proteomes" id="UP000762676"/>
    </source>
</evidence>
<evidence type="ECO:0000256" key="5">
    <source>
        <dbReference type="ARBA" id="ARBA00023239"/>
    </source>
</evidence>
<keyword evidence="3 6" id="KW-0496">Mitochondrion</keyword>
<comment type="caution">
    <text evidence="8">The sequence shown here is derived from an EMBL/GenBank/DDBJ whole genome shotgun (WGS) entry which is preliminary data.</text>
</comment>
<feature type="region of interest" description="Disordered" evidence="7">
    <location>
        <begin position="1"/>
        <end position="50"/>
    </location>
</feature>
<comment type="subunit">
    <text evidence="6">Component of a multi-subunit COQ enzyme complex.</text>
</comment>
<keyword evidence="5 6" id="KW-0456">Lyase</keyword>
<reference evidence="8 9" key="1">
    <citation type="journal article" date="2021" name="Elife">
        <title>Chloroplast acquisition without the gene transfer in kleptoplastic sea slugs, Plakobranchus ocellatus.</title>
        <authorList>
            <person name="Maeda T."/>
            <person name="Takahashi S."/>
            <person name="Yoshida T."/>
            <person name="Shimamura S."/>
            <person name="Takaki Y."/>
            <person name="Nagai Y."/>
            <person name="Toyoda A."/>
            <person name="Suzuki Y."/>
            <person name="Arimoto A."/>
            <person name="Ishii H."/>
            <person name="Satoh N."/>
            <person name="Nishiyama T."/>
            <person name="Hasebe M."/>
            <person name="Maruyama T."/>
            <person name="Minagawa J."/>
            <person name="Obokata J."/>
            <person name="Shigenobu S."/>
        </authorList>
    </citation>
    <scope>NUCLEOTIDE SEQUENCE [LARGE SCALE GENOMIC DNA]</scope>
</reference>
<proteinExistence type="inferred from homology"/>
<evidence type="ECO:0000256" key="3">
    <source>
        <dbReference type="ARBA" id="ARBA00023128"/>
    </source>
</evidence>
<dbReference type="EC" id="4.1.1.130" evidence="6"/>
<evidence type="ECO:0000256" key="4">
    <source>
        <dbReference type="ARBA" id="ARBA00023136"/>
    </source>
</evidence>
<keyword evidence="9" id="KW-1185">Reference proteome</keyword>
<dbReference type="PANTHER" id="PTHR12922">
    <property type="entry name" value="UBIQUINONE BIOSYNTHESIS PROTEIN"/>
    <property type="match status" value="1"/>
</dbReference>
<feature type="binding site" evidence="6">
    <location>
        <position position="242"/>
    </location>
    <ligand>
        <name>Zn(2+)</name>
        <dbReference type="ChEBI" id="CHEBI:29105"/>
    </ligand>
</feature>
<comment type="function">
    <text evidence="6">Lyase that catalyzes the C1-decarboxylation of 4-hydroxy-3-methoxy-5-(all-trans-polyprenyl)benzoic acid into 2-methoxy-6-(all-trans-polyprenyl)phenol during ubiquinone biosynthesis.</text>
</comment>
<sequence>MKKKKKKEEKNDEVEGREEEEEENNYRRKDGKGGRKQNEGGKKKNGFQATNSATEMAQTIFRKLNYCQLTRLKAQHFLALKRKPGASYRHLSSQTAAADEGETSHEQMVNRQYDTLYPGHISTTAFQKTLLAVGSGIACMINPARDDMICALGETTGPMALRYMQRKMLADPEGRQILEDKPLITTDTVDVDYLGTLPEGTFGKEYWHFLEENNFNPDARRPVNFIDDPDLVYVMLRYRQCHDLTHTLLGMPPNMLGEVAVKWFEAIQTGLPMCVTAALFGPLRLGPKHRQKYRNIYLQWAMRSALRSKFLLNVYFEKHWETDITELRHQLNLEPAPVPLKISRKNTKTK</sequence>
<feature type="binding site" evidence="6">
    <location>
        <position position="258"/>
    </location>
    <ligand>
        <name>Zn(2+)</name>
        <dbReference type="ChEBI" id="CHEBI:29105"/>
    </ligand>
</feature>